<feature type="signal peptide" evidence="1">
    <location>
        <begin position="1"/>
        <end position="21"/>
    </location>
</feature>
<dbReference type="Proteomes" id="UP000185207">
    <property type="component" value="Unassembled WGS sequence"/>
</dbReference>
<name>A0A1N6EHD1_9FLAO</name>
<keyword evidence="1" id="KW-0732">Signal</keyword>
<evidence type="ECO:0008006" key="4">
    <source>
        <dbReference type="Google" id="ProtNLM"/>
    </source>
</evidence>
<proteinExistence type="predicted"/>
<dbReference type="OrthoDB" id="6057861at2"/>
<sequence>MKIRNLLAISIGLAFSSLVYAQETKTEETTAAVPTEVIDRLNIPGPLTFNGNEYFLAWSKQNSATWAQQQYILRDDDFKNYKELINISYFDKEIDIETAVKQKVEYVEKRKERTQDKYSFVSVTESPDGKEIIVDYLVTVVPQEGESYAEYNIDRFKNFDTNGKKSFVIFSYSKRIAGDLKYSSKALSKERSRLMEAVITTAVPMVTYKPTAVEPKK</sequence>
<keyword evidence="3" id="KW-1185">Reference proteome</keyword>
<evidence type="ECO:0000256" key="1">
    <source>
        <dbReference type="SAM" id="SignalP"/>
    </source>
</evidence>
<reference evidence="3" key="1">
    <citation type="submission" date="2016-11" db="EMBL/GenBank/DDBJ databases">
        <authorList>
            <person name="Varghese N."/>
            <person name="Submissions S."/>
        </authorList>
    </citation>
    <scope>NUCLEOTIDE SEQUENCE [LARGE SCALE GENOMIC DNA]</scope>
    <source>
        <strain evidence="3">DSM 27623</strain>
    </source>
</reference>
<evidence type="ECO:0000313" key="3">
    <source>
        <dbReference type="Proteomes" id="UP000185207"/>
    </source>
</evidence>
<accession>A0A1N6EHD1</accession>
<dbReference type="AlphaFoldDB" id="A0A1N6EHD1"/>
<evidence type="ECO:0000313" key="2">
    <source>
        <dbReference type="EMBL" id="SIN82416.1"/>
    </source>
</evidence>
<protein>
    <recommendedName>
        <fullName evidence="4">DUF4468 domain-containing protein</fullName>
    </recommendedName>
</protein>
<dbReference type="STRING" id="1416779.SAMN05444409_0622"/>
<feature type="chain" id="PRO_5009935652" description="DUF4468 domain-containing protein" evidence="1">
    <location>
        <begin position="22"/>
        <end position="217"/>
    </location>
</feature>
<gene>
    <name evidence="2" type="ORF">SAMN05444409_0622</name>
</gene>
<dbReference type="RefSeq" id="WP_074233428.1">
    <property type="nucleotide sequence ID" value="NZ_FSRK01000001.1"/>
</dbReference>
<dbReference type="EMBL" id="FSRK01000001">
    <property type="protein sequence ID" value="SIN82416.1"/>
    <property type="molecule type" value="Genomic_DNA"/>
</dbReference>
<organism evidence="2 3">
    <name type="scientific">Epilithonimonas zeae</name>
    <dbReference type="NCBI Taxonomy" id="1416779"/>
    <lineage>
        <taxon>Bacteria</taxon>
        <taxon>Pseudomonadati</taxon>
        <taxon>Bacteroidota</taxon>
        <taxon>Flavobacteriia</taxon>
        <taxon>Flavobacteriales</taxon>
        <taxon>Weeksellaceae</taxon>
        <taxon>Chryseobacterium group</taxon>
        <taxon>Epilithonimonas</taxon>
    </lineage>
</organism>